<name>A0A177KEU5_9MICO</name>
<evidence type="ECO:0000259" key="7">
    <source>
        <dbReference type="Pfam" id="PF00482"/>
    </source>
</evidence>
<dbReference type="Proteomes" id="UP000076998">
    <property type="component" value="Unassembled WGS sequence"/>
</dbReference>
<sequence length="303" mass="31792">MSALTELALAIVLGGAFAAGVVLVATRVPRLAAPTLSRRIAPYLRDIADPRGLTPLESAGTDWRTRRDRFMAAFGGAARLEQRLRQAGWTQDAAGSRARQLTWIVVGALAGGAVLVLLALVGRMSPGAVLLPPVAGAAAAAVLDLRLTSAGHRRRARVEEELPTLLEFLSLCLAAGEGLCDALRRVGEIGSGELTAEIRRAVLDSGTGSNLSDALVDLGRRLDVPALSRALEHLVAAIDRGAPLAGVLQAQAGDAREDAKRSLIERAGKKEIAMLFPIVFLLLPMSVLFAVFPGIVMLRLGVG</sequence>
<feature type="transmembrane region" description="Helical" evidence="6">
    <location>
        <begin position="127"/>
        <end position="147"/>
    </location>
</feature>
<feature type="transmembrane region" description="Helical" evidence="6">
    <location>
        <begin position="6"/>
        <end position="28"/>
    </location>
</feature>
<accession>A0A177KEU5</accession>
<dbReference type="RefSeq" id="WP_064001871.1">
    <property type="nucleotide sequence ID" value="NZ_LSTV01000001.1"/>
</dbReference>
<dbReference type="EMBL" id="LSTV01000001">
    <property type="protein sequence ID" value="OAH51365.1"/>
    <property type="molecule type" value="Genomic_DNA"/>
</dbReference>
<keyword evidence="2" id="KW-1003">Cell membrane</keyword>
<comment type="caution">
    <text evidence="8">The sequence shown here is derived from an EMBL/GenBank/DDBJ whole genome shotgun (WGS) entry which is preliminary data.</text>
</comment>
<keyword evidence="4 6" id="KW-1133">Transmembrane helix</keyword>
<feature type="transmembrane region" description="Helical" evidence="6">
    <location>
        <begin position="272"/>
        <end position="298"/>
    </location>
</feature>
<proteinExistence type="predicted"/>
<dbReference type="PANTHER" id="PTHR35007">
    <property type="entry name" value="INTEGRAL MEMBRANE PROTEIN-RELATED"/>
    <property type="match status" value="1"/>
</dbReference>
<evidence type="ECO:0000313" key="9">
    <source>
        <dbReference type="Proteomes" id="UP000076998"/>
    </source>
</evidence>
<keyword evidence="5 6" id="KW-0472">Membrane</keyword>
<evidence type="ECO:0000256" key="1">
    <source>
        <dbReference type="ARBA" id="ARBA00004651"/>
    </source>
</evidence>
<evidence type="ECO:0000313" key="8">
    <source>
        <dbReference type="EMBL" id="OAH51365.1"/>
    </source>
</evidence>
<evidence type="ECO:0000256" key="6">
    <source>
        <dbReference type="SAM" id="Phobius"/>
    </source>
</evidence>
<dbReference type="AlphaFoldDB" id="A0A177KEU5"/>
<protein>
    <submittedName>
        <fullName evidence="8">Type II secretion protein F</fullName>
    </submittedName>
</protein>
<keyword evidence="3 6" id="KW-0812">Transmembrane</keyword>
<comment type="subcellular location">
    <subcellularLocation>
        <location evidence="1">Cell membrane</location>
        <topology evidence="1">Multi-pass membrane protein</topology>
    </subcellularLocation>
</comment>
<dbReference type="InterPro" id="IPR018076">
    <property type="entry name" value="T2SS_GspF_dom"/>
</dbReference>
<evidence type="ECO:0000256" key="5">
    <source>
        <dbReference type="ARBA" id="ARBA00023136"/>
    </source>
</evidence>
<organism evidence="8 9">
    <name type="scientific">Microbacterium oleivorans</name>
    <dbReference type="NCBI Taxonomy" id="273677"/>
    <lineage>
        <taxon>Bacteria</taxon>
        <taxon>Bacillati</taxon>
        <taxon>Actinomycetota</taxon>
        <taxon>Actinomycetes</taxon>
        <taxon>Micrococcales</taxon>
        <taxon>Microbacteriaceae</taxon>
        <taxon>Microbacterium</taxon>
    </lineage>
</organism>
<dbReference type="OrthoDB" id="5185234at2"/>
<feature type="domain" description="Type II secretion system protein GspF" evidence="7">
    <location>
        <begin position="166"/>
        <end position="290"/>
    </location>
</feature>
<feature type="transmembrane region" description="Helical" evidence="6">
    <location>
        <begin position="101"/>
        <end position="121"/>
    </location>
</feature>
<dbReference type="GO" id="GO:0005886">
    <property type="term" value="C:plasma membrane"/>
    <property type="evidence" value="ECO:0007669"/>
    <property type="project" value="UniProtKB-SubCell"/>
</dbReference>
<evidence type="ECO:0000256" key="3">
    <source>
        <dbReference type="ARBA" id="ARBA00022692"/>
    </source>
</evidence>
<reference evidence="8 9" key="1">
    <citation type="submission" date="2016-02" db="EMBL/GenBank/DDBJ databases">
        <authorList>
            <person name="Wen L."/>
            <person name="He K."/>
            <person name="Yang H."/>
        </authorList>
    </citation>
    <scope>NUCLEOTIDE SEQUENCE [LARGE SCALE GENOMIC DNA]</scope>
    <source>
        <strain evidence="8 9">CD11_3</strain>
    </source>
</reference>
<gene>
    <name evidence="8" type="ORF">AYL44_03620</name>
</gene>
<evidence type="ECO:0000256" key="2">
    <source>
        <dbReference type="ARBA" id="ARBA00022475"/>
    </source>
</evidence>
<dbReference type="PANTHER" id="PTHR35007:SF2">
    <property type="entry name" value="PILUS ASSEMBLE PROTEIN"/>
    <property type="match status" value="1"/>
</dbReference>
<evidence type="ECO:0000256" key="4">
    <source>
        <dbReference type="ARBA" id="ARBA00022989"/>
    </source>
</evidence>
<dbReference type="Pfam" id="PF00482">
    <property type="entry name" value="T2SSF"/>
    <property type="match status" value="1"/>
</dbReference>